<feature type="chain" id="PRO_5035607517" description="Apple domain-containing protein" evidence="1">
    <location>
        <begin position="20"/>
        <end position="144"/>
    </location>
</feature>
<evidence type="ECO:0000313" key="6">
    <source>
        <dbReference type="Proteomes" id="UP000663852"/>
    </source>
</evidence>
<gene>
    <name evidence="4" type="ORF">EDS130_LOCUS36717</name>
    <name evidence="3" type="ORF">XAT740_LOCUS25902</name>
</gene>
<dbReference type="Proteomes" id="UP000663852">
    <property type="component" value="Unassembled WGS sequence"/>
</dbReference>
<dbReference type="EMBL" id="CAJNOJ010000346">
    <property type="protein sequence ID" value="CAF1410821.1"/>
    <property type="molecule type" value="Genomic_DNA"/>
</dbReference>
<feature type="domain" description="Apple" evidence="2">
    <location>
        <begin position="47"/>
        <end position="101"/>
    </location>
</feature>
<evidence type="ECO:0000256" key="1">
    <source>
        <dbReference type="SAM" id="SignalP"/>
    </source>
</evidence>
<feature type="signal peptide" evidence="1">
    <location>
        <begin position="1"/>
        <end position="19"/>
    </location>
</feature>
<evidence type="ECO:0000313" key="3">
    <source>
        <dbReference type="EMBL" id="CAF1244204.1"/>
    </source>
</evidence>
<dbReference type="Proteomes" id="UP000663828">
    <property type="component" value="Unassembled WGS sequence"/>
</dbReference>
<comment type="caution">
    <text evidence="4">The sequence shown here is derived from an EMBL/GenBank/DDBJ whole genome shotgun (WGS) entry which is preliminary data.</text>
</comment>
<keyword evidence="1" id="KW-0732">Signal</keyword>
<evidence type="ECO:0000313" key="4">
    <source>
        <dbReference type="EMBL" id="CAF1410821.1"/>
    </source>
</evidence>
<keyword evidence="5" id="KW-1185">Reference proteome</keyword>
<proteinExistence type="predicted"/>
<dbReference type="InterPro" id="IPR003609">
    <property type="entry name" value="Pan_app"/>
</dbReference>
<protein>
    <recommendedName>
        <fullName evidence="2">Apple domain-containing protein</fullName>
    </recommendedName>
</protein>
<sequence>MLKAITLLFFVSLINEYLSQDIRSVILRQFIHLQYQCNGIDCLPSLIYHVESLQGCRMICLNQNQCQVATFDPAINQCEIFFEMSIKHAELIEKSNVYSVFAIDNNDVLTPVTTTTTWTSNVNTSVLSNSISSTVTTQETTDGT</sequence>
<dbReference type="Pfam" id="PF00024">
    <property type="entry name" value="PAN_1"/>
    <property type="match status" value="1"/>
</dbReference>
<accession>A0A815LL17</accession>
<name>A0A815LL17_ADIRI</name>
<dbReference type="EMBL" id="CAJNOR010002075">
    <property type="protein sequence ID" value="CAF1244204.1"/>
    <property type="molecule type" value="Genomic_DNA"/>
</dbReference>
<evidence type="ECO:0000259" key="2">
    <source>
        <dbReference type="Pfam" id="PF00024"/>
    </source>
</evidence>
<organism evidence="4 6">
    <name type="scientific">Adineta ricciae</name>
    <name type="common">Rotifer</name>
    <dbReference type="NCBI Taxonomy" id="249248"/>
    <lineage>
        <taxon>Eukaryota</taxon>
        <taxon>Metazoa</taxon>
        <taxon>Spiralia</taxon>
        <taxon>Gnathifera</taxon>
        <taxon>Rotifera</taxon>
        <taxon>Eurotatoria</taxon>
        <taxon>Bdelloidea</taxon>
        <taxon>Adinetida</taxon>
        <taxon>Adinetidae</taxon>
        <taxon>Adineta</taxon>
    </lineage>
</organism>
<dbReference type="AlphaFoldDB" id="A0A815LL17"/>
<evidence type="ECO:0000313" key="5">
    <source>
        <dbReference type="Proteomes" id="UP000663828"/>
    </source>
</evidence>
<dbReference type="OrthoDB" id="10068614at2759"/>
<reference evidence="4" key="1">
    <citation type="submission" date="2021-02" db="EMBL/GenBank/DDBJ databases">
        <authorList>
            <person name="Nowell W R."/>
        </authorList>
    </citation>
    <scope>NUCLEOTIDE SEQUENCE</scope>
</reference>